<keyword evidence="2" id="KW-1185">Reference proteome</keyword>
<gene>
    <name evidence="1" type="ORF">IL334_004282</name>
</gene>
<organism evidence="1 2">
    <name type="scientific">Kwoniella shivajii</name>
    <dbReference type="NCBI Taxonomy" id="564305"/>
    <lineage>
        <taxon>Eukaryota</taxon>
        <taxon>Fungi</taxon>
        <taxon>Dikarya</taxon>
        <taxon>Basidiomycota</taxon>
        <taxon>Agaricomycotina</taxon>
        <taxon>Tremellomycetes</taxon>
        <taxon>Tremellales</taxon>
        <taxon>Cryptococcaceae</taxon>
        <taxon>Kwoniella</taxon>
    </lineage>
</organism>
<dbReference type="Proteomes" id="UP001329825">
    <property type="component" value="Chromosome 5"/>
</dbReference>
<evidence type="ECO:0000313" key="2">
    <source>
        <dbReference type="Proteomes" id="UP001329825"/>
    </source>
</evidence>
<dbReference type="GeneID" id="87956413"/>
<dbReference type="RefSeq" id="XP_062792052.1">
    <property type="nucleotide sequence ID" value="XM_062936001.1"/>
</dbReference>
<name>A0ABZ1CZW8_9TREE</name>
<proteinExistence type="predicted"/>
<reference evidence="1 2" key="1">
    <citation type="submission" date="2024-01" db="EMBL/GenBank/DDBJ databases">
        <title>Comparative genomics of Cryptococcus and Kwoniella reveals pathogenesis evolution and contrasting modes of karyotype evolution via chromosome fusion or intercentromeric recombination.</title>
        <authorList>
            <person name="Coelho M.A."/>
            <person name="David-Palma M."/>
            <person name="Shea T."/>
            <person name="Bowers K."/>
            <person name="McGinley-Smith S."/>
            <person name="Mohammad A.W."/>
            <person name="Gnirke A."/>
            <person name="Yurkov A.M."/>
            <person name="Nowrousian M."/>
            <person name="Sun S."/>
            <person name="Cuomo C.A."/>
            <person name="Heitman J."/>
        </authorList>
    </citation>
    <scope>NUCLEOTIDE SEQUENCE [LARGE SCALE GENOMIC DNA]</scope>
    <source>
        <strain evidence="1">CBS 11374</strain>
    </source>
</reference>
<dbReference type="EMBL" id="CP141885">
    <property type="protein sequence ID" value="WRT67312.1"/>
    <property type="molecule type" value="Genomic_DNA"/>
</dbReference>
<accession>A0ABZ1CZW8</accession>
<evidence type="ECO:0000313" key="1">
    <source>
        <dbReference type="EMBL" id="WRT67312.1"/>
    </source>
</evidence>
<sequence>MSQQETRAAYLAWTRTLLVDRGGQRFAREMKGREKIRELRLLLMVTIRPDWKTDAVNALSIAGTAQTSQKLSGPVSF</sequence>
<protein>
    <submittedName>
        <fullName evidence="1">Uncharacterized protein</fullName>
    </submittedName>
</protein>